<evidence type="ECO:0000256" key="1">
    <source>
        <dbReference type="PROSITE-ProRule" id="PRU00288"/>
    </source>
</evidence>
<dbReference type="PANTHER" id="PTHR46085">
    <property type="entry name" value="ARFGAP/RECO-RELATED"/>
    <property type="match status" value="1"/>
</dbReference>
<dbReference type="EMBL" id="HBIZ01013292">
    <property type="protein sequence ID" value="CAE0755474.1"/>
    <property type="molecule type" value="Transcribed_RNA"/>
</dbReference>
<keyword evidence="1" id="KW-0862">Zinc</keyword>
<accession>A0A6S9SS06</accession>
<dbReference type="GO" id="GO:0008270">
    <property type="term" value="F:zinc ion binding"/>
    <property type="evidence" value="ECO:0007669"/>
    <property type="project" value="UniProtKB-KW"/>
</dbReference>
<dbReference type="InterPro" id="IPR038508">
    <property type="entry name" value="ArfGAP_dom_sf"/>
</dbReference>
<protein>
    <recommendedName>
        <fullName evidence="2">Arf-GAP domain-containing protein</fullName>
    </recommendedName>
</protein>
<dbReference type="SUPFAM" id="SSF57863">
    <property type="entry name" value="ArfGap/RecO-like zinc finger"/>
    <property type="match status" value="1"/>
</dbReference>
<evidence type="ECO:0000313" key="4">
    <source>
        <dbReference type="EMBL" id="CAE0755474.1"/>
    </source>
</evidence>
<dbReference type="EMBL" id="HBIZ01013286">
    <property type="protein sequence ID" value="CAE0755468.1"/>
    <property type="molecule type" value="Transcribed_RNA"/>
</dbReference>
<keyword evidence="1" id="KW-0479">Metal-binding</keyword>
<reference evidence="3" key="1">
    <citation type="submission" date="2021-01" db="EMBL/GenBank/DDBJ databases">
        <authorList>
            <person name="Corre E."/>
            <person name="Pelletier E."/>
            <person name="Niang G."/>
            <person name="Scheremetjew M."/>
            <person name="Finn R."/>
            <person name="Kale V."/>
            <person name="Holt S."/>
            <person name="Cochrane G."/>
            <person name="Meng A."/>
            <person name="Brown T."/>
            <person name="Cohen L."/>
        </authorList>
    </citation>
    <scope>NUCLEOTIDE SEQUENCE</scope>
    <source>
        <strain evidence="3">CCMP645</strain>
    </source>
</reference>
<sequence>MSNDAHMKVLHQLRRLPENRKCGSCRHEEKLGFKDVCVKFQIFVCGDCKSAHQAYSHRCKSITMSNWNKDEVDALRADMGGGNARNSATTFAHLPNESALWPKKGCHPNELKEFIVAAYNDRKWFGEAAPVEAPQPPRPKAPPSVSKTVSLPVKLEWSPIWRWLPPYGYLDPARAASIPQVSATMLASHSSLLRLFTRSYTSLAPLLVSLPA</sequence>
<name>A0A6S9SS06_CHRCT</name>
<evidence type="ECO:0000313" key="3">
    <source>
        <dbReference type="EMBL" id="CAE0755468.1"/>
    </source>
</evidence>
<dbReference type="Pfam" id="PF01412">
    <property type="entry name" value="ArfGap"/>
    <property type="match status" value="1"/>
</dbReference>
<dbReference type="InterPro" id="IPR044820">
    <property type="entry name" value="AGD14-like"/>
</dbReference>
<dbReference type="SMART" id="SM00105">
    <property type="entry name" value="ArfGap"/>
    <property type="match status" value="1"/>
</dbReference>
<feature type="domain" description="Arf-GAP" evidence="2">
    <location>
        <begin position="7"/>
        <end position="136"/>
    </location>
</feature>
<evidence type="ECO:0000259" key="2">
    <source>
        <dbReference type="PROSITE" id="PS50115"/>
    </source>
</evidence>
<dbReference type="Gene3D" id="1.10.220.150">
    <property type="entry name" value="Arf GTPase activating protein"/>
    <property type="match status" value="1"/>
</dbReference>
<dbReference type="InterPro" id="IPR037278">
    <property type="entry name" value="ARFGAP/RecO"/>
</dbReference>
<proteinExistence type="predicted"/>
<keyword evidence="1" id="KW-0863">Zinc-finger</keyword>
<organism evidence="3">
    <name type="scientific">Chrysotila carterae</name>
    <name type="common">Marine alga</name>
    <name type="synonym">Syracosphaera carterae</name>
    <dbReference type="NCBI Taxonomy" id="13221"/>
    <lineage>
        <taxon>Eukaryota</taxon>
        <taxon>Haptista</taxon>
        <taxon>Haptophyta</taxon>
        <taxon>Prymnesiophyceae</taxon>
        <taxon>Isochrysidales</taxon>
        <taxon>Isochrysidaceae</taxon>
        <taxon>Chrysotila</taxon>
    </lineage>
</organism>
<dbReference type="AlphaFoldDB" id="A0A6S9SS06"/>
<dbReference type="GO" id="GO:0005096">
    <property type="term" value="F:GTPase activator activity"/>
    <property type="evidence" value="ECO:0007669"/>
    <property type="project" value="InterPro"/>
</dbReference>
<dbReference type="PROSITE" id="PS50115">
    <property type="entry name" value="ARFGAP"/>
    <property type="match status" value="1"/>
</dbReference>
<dbReference type="InterPro" id="IPR001164">
    <property type="entry name" value="ArfGAP_dom"/>
</dbReference>
<gene>
    <name evidence="3" type="ORF">PCAR00345_LOCUS8055</name>
    <name evidence="4" type="ORF">PCAR00345_LOCUS8061</name>
</gene>